<reference evidence="4" key="1">
    <citation type="submission" date="2016-10" db="EMBL/GenBank/DDBJ databases">
        <authorList>
            <person name="Varghese N."/>
            <person name="Submissions S."/>
        </authorList>
    </citation>
    <scope>NUCLEOTIDE SEQUENCE [LARGE SCALE GENOMIC DNA]</scope>
    <source>
        <strain evidence="4">DSM 20524</strain>
    </source>
</reference>
<dbReference type="EMBL" id="FOGQ01000002">
    <property type="protein sequence ID" value="SER60862.1"/>
    <property type="molecule type" value="Genomic_DNA"/>
</dbReference>
<protein>
    <submittedName>
        <fullName evidence="3">Predicted Permease Membrane Region</fullName>
    </submittedName>
</protein>
<evidence type="ECO:0000313" key="3">
    <source>
        <dbReference type="EMBL" id="SER60862.1"/>
    </source>
</evidence>
<dbReference type="Proteomes" id="UP000198929">
    <property type="component" value="Unassembled WGS sequence"/>
</dbReference>
<evidence type="ECO:0000259" key="2">
    <source>
        <dbReference type="Pfam" id="PF06826"/>
    </source>
</evidence>
<dbReference type="STRING" id="1121357.SAMN05661109_00580"/>
<keyword evidence="1" id="KW-1133">Transmembrane helix</keyword>
<feature type="transmembrane region" description="Helical" evidence="1">
    <location>
        <begin position="61"/>
        <end position="78"/>
    </location>
</feature>
<evidence type="ECO:0000256" key="1">
    <source>
        <dbReference type="SAM" id="Phobius"/>
    </source>
</evidence>
<gene>
    <name evidence="3" type="ORF">SAMN05661109_00580</name>
</gene>
<feature type="domain" description="YidE/YbjL duplication" evidence="2">
    <location>
        <begin position="2"/>
        <end position="76"/>
    </location>
</feature>
<sequence>MGAAVVSVIIGRVTALACGGLIGMSREVTVGVFSGATTSTPSLAVATQQTGSELPAVGYSLAYPMGDIVAILLLTYAFRQKWSAKHEDFAARVGEVLPA</sequence>
<organism evidence="3 4">
    <name type="scientific">Corynebacterium cystitidis DSM 20524</name>
    <dbReference type="NCBI Taxonomy" id="1121357"/>
    <lineage>
        <taxon>Bacteria</taxon>
        <taxon>Bacillati</taxon>
        <taxon>Actinomycetota</taxon>
        <taxon>Actinomycetes</taxon>
        <taxon>Mycobacteriales</taxon>
        <taxon>Corynebacteriaceae</taxon>
        <taxon>Corynebacterium</taxon>
    </lineage>
</organism>
<keyword evidence="1" id="KW-0812">Transmembrane</keyword>
<accession>A0A1H9QK71</accession>
<proteinExistence type="predicted"/>
<dbReference type="InterPro" id="IPR006512">
    <property type="entry name" value="YidE_YbjL"/>
</dbReference>
<keyword evidence="1" id="KW-0472">Membrane</keyword>
<keyword evidence="4" id="KW-1185">Reference proteome</keyword>
<dbReference type="Pfam" id="PF06826">
    <property type="entry name" value="Asp-Al_Ex"/>
    <property type="match status" value="1"/>
</dbReference>
<dbReference type="RefSeq" id="WP_092255942.1">
    <property type="nucleotide sequence ID" value="NZ_CP047199.1"/>
</dbReference>
<name>A0A1H9QK71_9CORY</name>
<evidence type="ECO:0000313" key="4">
    <source>
        <dbReference type="Proteomes" id="UP000198929"/>
    </source>
</evidence>
<dbReference type="AlphaFoldDB" id="A0A1H9QK71"/>